<dbReference type="InterPro" id="IPR029044">
    <property type="entry name" value="Nucleotide-diphossugar_trans"/>
</dbReference>
<comment type="caution">
    <text evidence="1">The sequence shown here is derived from an EMBL/GenBank/DDBJ whole genome shotgun (WGS) entry which is preliminary data.</text>
</comment>
<dbReference type="InterPro" id="IPR011990">
    <property type="entry name" value="TPR-like_helical_dom_sf"/>
</dbReference>
<gene>
    <name evidence="1" type="ORF">JOD01_000617</name>
</gene>
<dbReference type="Gene3D" id="3.40.50.150">
    <property type="entry name" value="Vaccinia Virus protein VP39"/>
    <property type="match status" value="1"/>
</dbReference>
<protein>
    <submittedName>
        <fullName evidence="1">Tetratricopeptide (TPR) repeat protein</fullName>
    </submittedName>
</protein>
<dbReference type="SUPFAM" id="SSF53448">
    <property type="entry name" value="Nucleotide-diphospho-sugar transferases"/>
    <property type="match status" value="1"/>
</dbReference>
<dbReference type="Proteomes" id="UP000717624">
    <property type="component" value="Unassembled WGS sequence"/>
</dbReference>
<name>A0A938XW51_9BACL</name>
<dbReference type="Gene3D" id="1.25.40.10">
    <property type="entry name" value="Tetratricopeptide repeat domain"/>
    <property type="match status" value="1"/>
</dbReference>
<proteinExistence type="predicted"/>
<dbReference type="AlphaFoldDB" id="A0A938XW51"/>
<dbReference type="EMBL" id="JAFBEB010000001">
    <property type="protein sequence ID" value="MBM7589031.1"/>
    <property type="molecule type" value="Genomic_DNA"/>
</dbReference>
<accession>A0A938XW51</accession>
<evidence type="ECO:0000313" key="1">
    <source>
        <dbReference type="EMBL" id="MBM7589031.1"/>
    </source>
</evidence>
<organism evidence="1 2">
    <name type="scientific">Brevibacillus fulvus</name>
    <dbReference type="NCBI Taxonomy" id="1125967"/>
    <lineage>
        <taxon>Bacteria</taxon>
        <taxon>Bacillati</taxon>
        <taxon>Bacillota</taxon>
        <taxon>Bacilli</taxon>
        <taxon>Bacillales</taxon>
        <taxon>Paenibacillaceae</taxon>
        <taxon>Brevibacillus</taxon>
    </lineage>
</organism>
<dbReference type="InterPro" id="IPR029063">
    <property type="entry name" value="SAM-dependent_MTases_sf"/>
</dbReference>
<dbReference type="SUPFAM" id="SSF53335">
    <property type="entry name" value="S-adenosyl-L-methionine-dependent methyltransferases"/>
    <property type="match status" value="1"/>
</dbReference>
<keyword evidence="2" id="KW-1185">Reference proteome</keyword>
<dbReference type="SUPFAM" id="SSF48452">
    <property type="entry name" value="TPR-like"/>
    <property type="match status" value="1"/>
</dbReference>
<sequence>MPFSSTQGKAWIERLVTRLIHHCKENSILDVGAGAGTYSELLRSKLPGTHFTAIEIWQPYHEMYKLQQKYDLVLSEDVRTFEPAKRYGITFCGDVLEHMTKEEALQVYEKLLTASEFVVISIPIVHYPQEAYLGNPYEIHVKDDWTHEEVMATFPHLGLTHREGIMGVYVGYNPQFQSKATLSKANQPLTAVYALYQNDQQGVRRFLQSVKEADQIVLCDIGATDQTTALIDEFAREHPAVHLQRYELCLSPWRFDDAKNIALSLVSPAMDLCICLQLDEYMEPGWKEQINAAWESGITGFAHRLKIIQPDATELEGWAQQIHLRKGHLWKLPVHEVLEYQDLAIIKELNQLTIFRQPYRDTTPENYEKLLEWSVKERPNNWKTWYHLAQVYARQRKWTEAQTAIDKAASLPEMNPAAIYRLKYEICRELQQTDQALAYLNLAILHLPARREWIFEKATYLFQLGRFREAFSAILEAEQHTAVKMDAFYNPEAWGDKFAQWKQQISENVKKEGFTL</sequence>
<reference evidence="1" key="1">
    <citation type="submission" date="2021-01" db="EMBL/GenBank/DDBJ databases">
        <title>Genomic Encyclopedia of Type Strains, Phase IV (KMG-IV): sequencing the most valuable type-strain genomes for metagenomic binning, comparative biology and taxonomic classification.</title>
        <authorList>
            <person name="Goeker M."/>
        </authorList>
    </citation>
    <scope>NUCLEOTIDE SEQUENCE</scope>
    <source>
        <strain evidence="1">DSM 25523</strain>
    </source>
</reference>
<dbReference type="RefSeq" id="WP_204516729.1">
    <property type="nucleotide sequence ID" value="NZ_BAABIN010000009.1"/>
</dbReference>
<evidence type="ECO:0000313" key="2">
    <source>
        <dbReference type="Proteomes" id="UP000717624"/>
    </source>
</evidence>